<dbReference type="PROSITE" id="PS51257">
    <property type="entry name" value="PROKAR_LIPOPROTEIN"/>
    <property type="match status" value="1"/>
</dbReference>
<dbReference type="SUPFAM" id="SSF75011">
    <property type="entry name" value="3-carboxy-cis,cis-mucoante lactonizing enzyme"/>
    <property type="match status" value="1"/>
</dbReference>
<organism evidence="1">
    <name type="scientific">Bacteroides fragilis</name>
    <dbReference type="NCBI Taxonomy" id="817"/>
    <lineage>
        <taxon>Bacteria</taxon>
        <taxon>Pseudomonadati</taxon>
        <taxon>Bacteroidota</taxon>
        <taxon>Bacteroidia</taxon>
        <taxon>Bacteroidales</taxon>
        <taxon>Bacteroidaceae</taxon>
        <taxon>Bacteroides</taxon>
    </lineage>
</organism>
<sequence>MMVLKNKWKNRFILILFMVGFVFFACKEETDLYFNGDITVIKSFDNDTLLSPVKVELEDIYDGSVLAYDSLLFFTSHKYSDCWMYVFSVNSGKHIASLCPKGQGPNDYLSFKNSQQFVRENGELKLWVRDNTKSARLLNITKSIETGVTVCDTIIPMDWNKYFVYPATTLFFLKDGYILGQNQCEEQYSKGKEYIPRKFYLYKDSLENKVKEYKLFNRPVILKDDKYDVLSGMFYANHSYIHPDQTKVAIAMQRVAQITILDVKSGKQVGYRMDDTLDFSDIEQNLECIRYYYTSAAVNSRYIFALYIDQAEMGGKYPFKSKTVHVFDWEGHPVYKIQLDKAASWITLNPQNDILYAQDKEDTIWAYDVSWLGKRSR</sequence>
<reference evidence="1" key="1">
    <citation type="book" date="2014" name="THE 24TH EUROPEAN CONGRESS OF CLINICAL MICROBIOLOGY AND INFECTIOUS DISEASES" publisher="ECCMID 2014" city="Barcelona, Spain">
        <title>Identification of resistance genes in three multidrug-resistant Bacteroides fragilis isolates by whole genome sequencing.</title>
        <editorList>
            <person name="Unknown"/>
            <person name="A."/>
        </editorList>
        <authorList>
            <person name="Sydenham T.V."/>
            <person name="Hasman H."/>
            <person name="Wang M."/>
            <person name="Soki J."/>
            <person name="Nagy E."/>
            <person name="Justesen U.S."/>
        </authorList>
    </citation>
    <scope>NUCLEOTIDE SEQUENCE</scope>
    <source>
        <strain evidence="1">DCMOUH0018B</strain>
    </source>
</reference>
<dbReference type="EMBL" id="JMZZ02000105">
    <property type="protein sequence ID" value="KFX75151.1"/>
    <property type="molecule type" value="Genomic_DNA"/>
</dbReference>
<accession>A0A0I9SB58</accession>
<dbReference type="AlphaFoldDB" id="A0A0I9SB58"/>
<name>A0A0I9SB58_BACFG</name>
<protein>
    <recommendedName>
        <fullName evidence="2">TolB-like 6-blade propeller-like protein</fullName>
    </recommendedName>
</protein>
<evidence type="ECO:0008006" key="2">
    <source>
        <dbReference type="Google" id="ProtNLM"/>
    </source>
</evidence>
<proteinExistence type="predicted"/>
<gene>
    <name evidence="1" type="ORF">EE52_0208800</name>
</gene>
<dbReference type="PATRIC" id="fig|817.53.peg.1820"/>
<evidence type="ECO:0000313" key="1">
    <source>
        <dbReference type="EMBL" id="KFX75151.1"/>
    </source>
</evidence>
<reference evidence="1" key="2">
    <citation type="submission" date="2014-07" db="EMBL/GenBank/DDBJ databases">
        <title>Genetics and epidemiology of antimicrobial resistance in B. fragilis group.</title>
        <authorList>
            <person name="Sydenham T.V."/>
            <person name="Hasman H."/>
            <person name="Kemp M."/>
            <person name="Justesen U.S."/>
        </authorList>
    </citation>
    <scope>NUCLEOTIDE SEQUENCE [LARGE SCALE GENOMIC DNA]</scope>
    <source>
        <strain evidence="1">DCMOUH0018B</strain>
    </source>
</reference>
<dbReference type="RefSeq" id="WP_044300160.1">
    <property type="nucleotide sequence ID" value="NZ_CAEUHN010000018.1"/>
</dbReference>
<comment type="caution">
    <text evidence="1">The sequence shown here is derived from an EMBL/GenBank/DDBJ whole genome shotgun (WGS) entry which is preliminary data.</text>
</comment>
<dbReference type="Pfam" id="PF15869">
    <property type="entry name" value="TolB_like"/>
    <property type="match status" value="1"/>
</dbReference>